<dbReference type="Proteomes" id="UP000437748">
    <property type="component" value="Unassembled WGS sequence"/>
</dbReference>
<evidence type="ECO:0008006" key="4">
    <source>
        <dbReference type="Google" id="ProtNLM"/>
    </source>
</evidence>
<feature type="transmembrane region" description="Helical" evidence="1">
    <location>
        <begin position="128"/>
        <end position="152"/>
    </location>
</feature>
<dbReference type="RefSeq" id="WP_153419365.1">
    <property type="nucleotide sequence ID" value="NZ_WFLM01000002.1"/>
</dbReference>
<evidence type="ECO:0000313" key="2">
    <source>
        <dbReference type="EMBL" id="KAB8039832.1"/>
    </source>
</evidence>
<feature type="transmembrane region" description="Helical" evidence="1">
    <location>
        <begin position="6"/>
        <end position="22"/>
    </location>
</feature>
<dbReference type="OrthoDB" id="5294791at2"/>
<dbReference type="AlphaFoldDB" id="A0A6N6VY72"/>
<protein>
    <recommendedName>
        <fullName evidence="4">LysE family translocator</fullName>
    </recommendedName>
</protein>
<organism evidence="2 3">
    <name type="scientific">Silvanigrella paludirubra</name>
    <dbReference type="NCBI Taxonomy" id="2499159"/>
    <lineage>
        <taxon>Bacteria</taxon>
        <taxon>Pseudomonadati</taxon>
        <taxon>Bdellovibrionota</taxon>
        <taxon>Oligoflexia</taxon>
        <taxon>Silvanigrellales</taxon>
        <taxon>Silvanigrellaceae</taxon>
        <taxon>Silvanigrella</taxon>
    </lineage>
</organism>
<proteinExistence type="predicted"/>
<feature type="transmembrane region" description="Helical" evidence="1">
    <location>
        <begin position="43"/>
        <end position="62"/>
    </location>
</feature>
<evidence type="ECO:0000256" key="1">
    <source>
        <dbReference type="SAM" id="Phobius"/>
    </source>
</evidence>
<feature type="transmembrane region" description="Helical" evidence="1">
    <location>
        <begin position="164"/>
        <end position="186"/>
    </location>
</feature>
<evidence type="ECO:0000313" key="3">
    <source>
        <dbReference type="Proteomes" id="UP000437748"/>
    </source>
</evidence>
<keyword evidence="3" id="KW-1185">Reference proteome</keyword>
<sequence length="227" mass="26576">MILEVSVIFFITAFIGALISTSPPGPLNMRLVLFFLKKEQKPLIAFQTGIILTDLCCSIFAFSLAQKTFEADIFLNLHKKYLMFIELSFILMIIILGFSFIYRAKKKLYENESPIDVIEFEKVSNTKLIWHFFEGIVGTLTIPTLFPFWYLWWMGQNFTNKQPFYILIVPIALGVYFGDLLIFKTYRFFAGHFHEKIFKIKIAKIEIWAGYILFFVASILFIKIFFS</sequence>
<feature type="transmembrane region" description="Helical" evidence="1">
    <location>
        <begin position="82"/>
        <end position="102"/>
    </location>
</feature>
<dbReference type="EMBL" id="WFLM01000002">
    <property type="protein sequence ID" value="KAB8039832.1"/>
    <property type="molecule type" value="Genomic_DNA"/>
</dbReference>
<keyword evidence="1" id="KW-1133">Transmembrane helix</keyword>
<feature type="transmembrane region" description="Helical" evidence="1">
    <location>
        <begin position="207"/>
        <end position="226"/>
    </location>
</feature>
<accession>A0A6N6VY72</accession>
<name>A0A6N6VY72_9BACT</name>
<keyword evidence="1" id="KW-0812">Transmembrane</keyword>
<gene>
    <name evidence="2" type="ORF">GCL60_06100</name>
</gene>
<comment type="caution">
    <text evidence="2">The sequence shown here is derived from an EMBL/GenBank/DDBJ whole genome shotgun (WGS) entry which is preliminary data.</text>
</comment>
<keyword evidence="1" id="KW-0472">Membrane</keyword>
<reference evidence="2 3" key="1">
    <citation type="submission" date="2019-10" db="EMBL/GenBank/DDBJ databases">
        <title>New species of Slilvanegrellaceae.</title>
        <authorList>
            <person name="Pitt A."/>
            <person name="Hahn M.W."/>
        </authorList>
    </citation>
    <scope>NUCLEOTIDE SEQUENCE [LARGE SCALE GENOMIC DNA]</scope>
    <source>
        <strain evidence="2 3">SP-Ram-0.45-NSY-1</strain>
    </source>
</reference>